<dbReference type="InterPro" id="IPR052195">
    <property type="entry name" value="Bact_Alkyl/Aryl-Sulfatase"/>
</dbReference>
<dbReference type="SUPFAM" id="SSF56281">
    <property type="entry name" value="Metallo-hydrolase/oxidoreductase"/>
    <property type="match status" value="1"/>
</dbReference>
<gene>
    <name evidence="2" type="ORF">J2W40_003298</name>
</gene>
<accession>A0ABU1X4E5</accession>
<dbReference type="Gene3D" id="1.25.40.880">
    <property type="entry name" value="Alkyl sulfatase, dimerisation domain"/>
    <property type="match status" value="1"/>
</dbReference>
<keyword evidence="3" id="KW-1185">Reference proteome</keyword>
<dbReference type="EMBL" id="JAVDWV010000016">
    <property type="protein sequence ID" value="MDR7156454.1"/>
    <property type="molecule type" value="Genomic_DNA"/>
</dbReference>
<dbReference type="Gene3D" id="3.60.15.30">
    <property type="entry name" value="Metallo-beta-lactamase domain"/>
    <property type="match status" value="1"/>
</dbReference>
<sequence>MGTPEIFPDDITSFNDRHEFTVSGRRFVIERLWAGETLDSVAVWLPEQQTVFTGNWAGAIHGAMPNFYTARGDRQRSLPGWLVQCDARLAREPELLITGHEQPISGKDRIRAELGKVRDAVRHLHNETVRGMDEGRTLSEMMAQICLPAELQLRDGRSRERWVVRAVYEEYAGWFRHERTSELYASSQSEIWPDIVAGLGGAETVAAMASQALAKGDAERALHFIEMATHVAPDSVRVREVEIAVLETLANASGLHAFDLLGWLEGRIAIACRVVAQ</sequence>
<name>A0ABU1X4E5_SPHXE</name>
<protein>
    <submittedName>
        <fullName evidence="2">Alkyl sulfatase BDS1-like metallo-beta-lactamase superfamily hydrolase</fullName>
    </submittedName>
</protein>
<evidence type="ECO:0000259" key="1">
    <source>
        <dbReference type="Pfam" id="PF14863"/>
    </source>
</evidence>
<organism evidence="2 3">
    <name type="scientific">Sphingobium xenophagum</name>
    <dbReference type="NCBI Taxonomy" id="121428"/>
    <lineage>
        <taxon>Bacteria</taxon>
        <taxon>Pseudomonadati</taxon>
        <taxon>Pseudomonadota</taxon>
        <taxon>Alphaproteobacteria</taxon>
        <taxon>Sphingomonadales</taxon>
        <taxon>Sphingomonadaceae</taxon>
        <taxon>Sphingobium</taxon>
    </lineage>
</organism>
<dbReference type="InterPro" id="IPR029228">
    <property type="entry name" value="Alkyl_sulf_dimr"/>
</dbReference>
<feature type="domain" description="Alkyl sulfatase dimerisation" evidence="1">
    <location>
        <begin position="139"/>
        <end position="252"/>
    </location>
</feature>
<dbReference type="PANTHER" id="PTHR43223">
    <property type="entry name" value="ALKYL/ARYL-SULFATASE"/>
    <property type="match status" value="1"/>
</dbReference>
<dbReference type="PANTHER" id="PTHR43223:SF2">
    <property type="entry name" value="METALLO-BETA-LACTAMASE DOMAIN-CONTAINING PROTEIN"/>
    <property type="match status" value="1"/>
</dbReference>
<dbReference type="InterPro" id="IPR038536">
    <property type="entry name" value="Alkyl/aryl-sulf_dimr_sf"/>
</dbReference>
<dbReference type="Pfam" id="PF14863">
    <property type="entry name" value="Alkyl_sulf_dimr"/>
    <property type="match status" value="1"/>
</dbReference>
<dbReference type="InterPro" id="IPR036866">
    <property type="entry name" value="RibonucZ/Hydroxyglut_hydro"/>
</dbReference>
<dbReference type="Proteomes" id="UP001267638">
    <property type="component" value="Unassembled WGS sequence"/>
</dbReference>
<comment type="caution">
    <text evidence="2">The sequence shown here is derived from an EMBL/GenBank/DDBJ whole genome shotgun (WGS) entry which is preliminary data.</text>
</comment>
<reference evidence="2 3" key="1">
    <citation type="submission" date="2023-07" db="EMBL/GenBank/DDBJ databases">
        <title>Sorghum-associated microbial communities from plants grown in Nebraska, USA.</title>
        <authorList>
            <person name="Schachtman D."/>
        </authorList>
    </citation>
    <scope>NUCLEOTIDE SEQUENCE [LARGE SCALE GENOMIC DNA]</scope>
    <source>
        <strain evidence="2 3">4256</strain>
    </source>
</reference>
<evidence type="ECO:0000313" key="3">
    <source>
        <dbReference type="Proteomes" id="UP001267638"/>
    </source>
</evidence>
<proteinExistence type="predicted"/>
<evidence type="ECO:0000313" key="2">
    <source>
        <dbReference type="EMBL" id="MDR7156454.1"/>
    </source>
</evidence>